<proteinExistence type="predicted"/>
<dbReference type="RefSeq" id="WP_247811757.1">
    <property type="nucleotide sequence ID" value="NZ_CP095855.1"/>
</dbReference>
<evidence type="ECO:0000313" key="2">
    <source>
        <dbReference type="EMBL" id="UPK69467.1"/>
    </source>
</evidence>
<sequence length="233" mass="26342">MKSSPYNTFIVLLTFLLITSCKEARKSIDETLHPVPRNKTKAGDSDAMGTSNASSSTIFSSSTAFSAVQAEQGFKSIFDDAALLDSIQQELYNMPGFKGKRLFFMAGLYFYDYRGGMISVDLQDPDNPDNIDTYTYSNGAWERQRPVKITGSRHFPLQMLLMPLDEIKFSTAKKVYDIGVERSKTIEGAKPIQHVYFSHIKAVHVKEWYIMIQGNRRDYRLTFDVNGNLRGGS</sequence>
<evidence type="ECO:0000313" key="3">
    <source>
        <dbReference type="Proteomes" id="UP000830198"/>
    </source>
</evidence>
<reference evidence="2 3" key="1">
    <citation type="submission" date="2022-04" db="EMBL/GenBank/DDBJ databases">
        <title>The arsenic-methylating capacity of Chitinophaga filiformis YT5 during chitin decomposition.</title>
        <authorList>
            <person name="Chen G."/>
            <person name="Liang Y."/>
        </authorList>
    </citation>
    <scope>NUCLEOTIDE SEQUENCE [LARGE SCALE GENOMIC DNA]</scope>
    <source>
        <strain evidence="2 3">YT5</strain>
    </source>
</reference>
<dbReference type="PROSITE" id="PS51257">
    <property type="entry name" value="PROKAR_LIPOPROTEIN"/>
    <property type="match status" value="1"/>
</dbReference>
<gene>
    <name evidence="2" type="ORF">MYF79_31375</name>
</gene>
<feature type="region of interest" description="Disordered" evidence="1">
    <location>
        <begin position="32"/>
        <end position="51"/>
    </location>
</feature>
<dbReference type="Proteomes" id="UP000830198">
    <property type="component" value="Chromosome"/>
</dbReference>
<keyword evidence="3" id="KW-1185">Reference proteome</keyword>
<accession>A0ABY4I0W7</accession>
<evidence type="ECO:0000256" key="1">
    <source>
        <dbReference type="SAM" id="MobiDB-lite"/>
    </source>
</evidence>
<protein>
    <recommendedName>
        <fullName evidence="4">Beta-lactamase-inhibitor-like, PepSY-like</fullName>
    </recommendedName>
</protein>
<name>A0ABY4I0W7_CHIFI</name>
<organism evidence="2 3">
    <name type="scientific">Chitinophaga filiformis</name>
    <name type="common">Myxococcus filiformis</name>
    <name type="synonym">Flexibacter filiformis</name>
    <dbReference type="NCBI Taxonomy" id="104663"/>
    <lineage>
        <taxon>Bacteria</taxon>
        <taxon>Pseudomonadati</taxon>
        <taxon>Bacteroidota</taxon>
        <taxon>Chitinophagia</taxon>
        <taxon>Chitinophagales</taxon>
        <taxon>Chitinophagaceae</taxon>
        <taxon>Chitinophaga</taxon>
    </lineage>
</organism>
<evidence type="ECO:0008006" key="4">
    <source>
        <dbReference type="Google" id="ProtNLM"/>
    </source>
</evidence>
<dbReference type="EMBL" id="CP095855">
    <property type="protein sequence ID" value="UPK69467.1"/>
    <property type="molecule type" value="Genomic_DNA"/>
</dbReference>